<accession>A0A1X7RWN5</accession>
<organism evidence="1 2">
    <name type="scientific">Zymoseptoria tritici (strain ST99CH_3D7)</name>
    <dbReference type="NCBI Taxonomy" id="1276538"/>
    <lineage>
        <taxon>Eukaryota</taxon>
        <taxon>Fungi</taxon>
        <taxon>Dikarya</taxon>
        <taxon>Ascomycota</taxon>
        <taxon>Pezizomycotina</taxon>
        <taxon>Dothideomycetes</taxon>
        <taxon>Dothideomycetidae</taxon>
        <taxon>Mycosphaerellales</taxon>
        <taxon>Mycosphaerellaceae</taxon>
        <taxon>Zymoseptoria</taxon>
    </lineage>
</organism>
<dbReference type="AlphaFoldDB" id="A0A1X7RWN5"/>
<protein>
    <submittedName>
        <fullName evidence="1">Uncharacterized protein</fullName>
    </submittedName>
</protein>
<proteinExistence type="predicted"/>
<sequence length="265" mass="30275">MPSKNSAGSEPAQIPHPRTIALERQVTIEIRAGNISEAIRILRLAQHDQQTRKPVTFLDLPAELRNRIYEMSGCLRVMCDQKKKFGFVSTLHADIVSRHNLRCDHDSGMSLIPIPRGFARNSFSMSTLDHVDPRRPRTWTSYSYSRSVAQQPDLTRVCRQVRDDTLPMFYGNNHFVLLGDYHASRLRKWLDIIGPSNVALLRTVTLSLGVKPHDVEAQTATVRMAKSTYQMLKESLSQETQLNVAWFDYYPPYFENVDTTSIEPA</sequence>
<dbReference type="Proteomes" id="UP000215127">
    <property type="component" value="Chromosome 5"/>
</dbReference>
<reference evidence="1 2" key="1">
    <citation type="submission" date="2016-06" db="EMBL/GenBank/DDBJ databases">
        <authorList>
            <person name="Kjaerup R.B."/>
            <person name="Dalgaard T.S."/>
            <person name="Juul-Madsen H.R."/>
        </authorList>
    </citation>
    <scope>NUCLEOTIDE SEQUENCE [LARGE SCALE GENOMIC DNA]</scope>
</reference>
<dbReference type="PANTHER" id="PTHR42085:SF2">
    <property type="entry name" value="F-BOX DOMAIN-CONTAINING PROTEIN"/>
    <property type="match status" value="1"/>
</dbReference>
<name>A0A1X7RWN5_ZYMT9</name>
<dbReference type="EMBL" id="LT853696">
    <property type="protein sequence ID" value="SMQ51367.1"/>
    <property type="molecule type" value="Genomic_DNA"/>
</dbReference>
<evidence type="ECO:0000313" key="2">
    <source>
        <dbReference type="Proteomes" id="UP000215127"/>
    </source>
</evidence>
<evidence type="ECO:0000313" key="1">
    <source>
        <dbReference type="EMBL" id="SMQ51367.1"/>
    </source>
</evidence>
<keyword evidence="2" id="KW-1185">Reference proteome</keyword>
<gene>
    <name evidence="1" type="ORF">ZT3D7_G6520</name>
</gene>
<dbReference type="PANTHER" id="PTHR42085">
    <property type="entry name" value="F-BOX DOMAIN-CONTAINING PROTEIN"/>
    <property type="match status" value="1"/>
</dbReference>
<dbReference type="InterPro" id="IPR038883">
    <property type="entry name" value="AN11006-like"/>
</dbReference>